<dbReference type="OrthoDB" id="191553at2"/>
<dbReference type="GO" id="GO:0019464">
    <property type="term" value="P:glycine decarboxylation via glycine cleavage system"/>
    <property type="evidence" value="ECO:0007669"/>
    <property type="project" value="InterPro"/>
</dbReference>
<dbReference type="PANTHER" id="PTHR11715:SF3">
    <property type="entry name" value="GLYCINE CLEAVAGE SYSTEM H PROTEIN-RELATED"/>
    <property type="match status" value="1"/>
</dbReference>
<keyword evidence="2" id="KW-0450">Lipoyl</keyword>
<protein>
    <submittedName>
        <fullName evidence="3">Glycine cleavage system H protein</fullName>
    </submittedName>
</protein>
<dbReference type="InterPro" id="IPR003016">
    <property type="entry name" value="2-oxoA_DH_lipoyl-BS"/>
</dbReference>
<evidence type="ECO:0000256" key="2">
    <source>
        <dbReference type="ARBA" id="ARBA00022823"/>
    </source>
</evidence>
<keyword evidence="4" id="KW-1185">Reference proteome</keyword>
<dbReference type="SUPFAM" id="SSF51230">
    <property type="entry name" value="Single hybrid motif"/>
    <property type="match status" value="1"/>
</dbReference>
<dbReference type="Gene3D" id="2.40.50.100">
    <property type="match status" value="1"/>
</dbReference>
<dbReference type="GO" id="GO:0005829">
    <property type="term" value="C:cytosol"/>
    <property type="evidence" value="ECO:0007669"/>
    <property type="project" value="TreeGrafter"/>
</dbReference>
<reference evidence="3 4" key="1">
    <citation type="submission" date="2018-06" db="EMBL/GenBank/DDBJ databases">
        <title>Genomic Encyclopedia of Type Strains, Phase IV (KMG-IV): sequencing the most valuable type-strain genomes for metagenomic binning, comparative biology and taxonomic classification.</title>
        <authorList>
            <person name="Goeker M."/>
        </authorList>
    </citation>
    <scope>NUCLEOTIDE SEQUENCE [LARGE SCALE GENOMIC DNA]</scope>
    <source>
        <strain evidence="3 4">DSM 25532</strain>
    </source>
</reference>
<name>A0A366HV24_9BACT</name>
<dbReference type="InterPro" id="IPR011053">
    <property type="entry name" value="Single_hybrid_motif"/>
</dbReference>
<sequence length="161" mass="18019">MPLNFVRFKHARFTARFPESYRYSRSHYWMAPVEGEEGLWRVGFTKFATRMLGELVEANFKVNVGDPIFPGDSIGSVEGFKAASDVLCVMEGSFAGMNDALNVDACIVKSDPYEVGWLYAAKGQPEEDSLDVHGYVALLQETIQRMADAGYGHDEDGEKEY</sequence>
<dbReference type="CDD" id="cd06848">
    <property type="entry name" value="GCS_H"/>
    <property type="match status" value="1"/>
</dbReference>
<dbReference type="GO" id="GO:0005960">
    <property type="term" value="C:glycine cleavage complex"/>
    <property type="evidence" value="ECO:0007669"/>
    <property type="project" value="InterPro"/>
</dbReference>
<organism evidence="3 4">
    <name type="scientific">Roseimicrobium gellanilyticum</name>
    <dbReference type="NCBI Taxonomy" id="748857"/>
    <lineage>
        <taxon>Bacteria</taxon>
        <taxon>Pseudomonadati</taxon>
        <taxon>Verrucomicrobiota</taxon>
        <taxon>Verrucomicrobiia</taxon>
        <taxon>Verrucomicrobiales</taxon>
        <taxon>Verrucomicrobiaceae</taxon>
        <taxon>Roseimicrobium</taxon>
    </lineage>
</organism>
<comment type="cofactor">
    <cofactor evidence="1">
        <name>(R)-lipoate</name>
        <dbReference type="ChEBI" id="CHEBI:83088"/>
    </cofactor>
</comment>
<dbReference type="Proteomes" id="UP000253426">
    <property type="component" value="Unassembled WGS sequence"/>
</dbReference>
<dbReference type="RefSeq" id="WP_113956285.1">
    <property type="nucleotide sequence ID" value="NZ_QNRR01000001.1"/>
</dbReference>
<dbReference type="PANTHER" id="PTHR11715">
    <property type="entry name" value="GLYCINE CLEAVAGE SYSTEM H PROTEIN"/>
    <property type="match status" value="1"/>
</dbReference>
<accession>A0A366HV24</accession>
<dbReference type="AlphaFoldDB" id="A0A366HV24"/>
<evidence type="ECO:0000313" key="4">
    <source>
        <dbReference type="Proteomes" id="UP000253426"/>
    </source>
</evidence>
<dbReference type="PROSITE" id="PS00189">
    <property type="entry name" value="LIPOYL"/>
    <property type="match status" value="1"/>
</dbReference>
<dbReference type="InterPro" id="IPR033753">
    <property type="entry name" value="GCV_H/Fam206"/>
</dbReference>
<dbReference type="GO" id="GO:0009249">
    <property type="term" value="P:protein lipoylation"/>
    <property type="evidence" value="ECO:0007669"/>
    <property type="project" value="TreeGrafter"/>
</dbReference>
<evidence type="ECO:0000313" key="3">
    <source>
        <dbReference type="EMBL" id="RBP47345.1"/>
    </source>
</evidence>
<proteinExistence type="predicted"/>
<dbReference type="Pfam" id="PF01597">
    <property type="entry name" value="GCV_H"/>
    <property type="match status" value="1"/>
</dbReference>
<evidence type="ECO:0000256" key="1">
    <source>
        <dbReference type="ARBA" id="ARBA00001938"/>
    </source>
</evidence>
<comment type="caution">
    <text evidence="3">The sequence shown here is derived from an EMBL/GenBank/DDBJ whole genome shotgun (WGS) entry which is preliminary data.</text>
</comment>
<dbReference type="EMBL" id="QNRR01000001">
    <property type="protein sequence ID" value="RBP47345.1"/>
    <property type="molecule type" value="Genomic_DNA"/>
</dbReference>
<dbReference type="InterPro" id="IPR002930">
    <property type="entry name" value="GCV_H"/>
</dbReference>
<gene>
    <name evidence="3" type="ORF">DES53_101142</name>
</gene>